<evidence type="ECO:0000313" key="2">
    <source>
        <dbReference type="Proteomes" id="UP001303889"/>
    </source>
</evidence>
<name>A0AAN6MFA5_9PEZI</name>
<reference evidence="1" key="1">
    <citation type="journal article" date="2023" name="Mol. Phylogenet. Evol.">
        <title>Genome-scale phylogeny and comparative genomics of the fungal order Sordariales.</title>
        <authorList>
            <person name="Hensen N."/>
            <person name="Bonometti L."/>
            <person name="Westerberg I."/>
            <person name="Brannstrom I.O."/>
            <person name="Guillou S."/>
            <person name="Cros-Aarteil S."/>
            <person name="Calhoun S."/>
            <person name="Haridas S."/>
            <person name="Kuo A."/>
            <person name="Mondo S."/>
            <person name="Pangilinan J."/>
            <person name="Riley R."/>
            <person name="LaButti K."/>
            <person name="Andreopoulos B."/>
            <person name="Lipzen A."/>
            <person name="Chen C."/>
            <person name="Yan M."/>
            <person name="Daum C."/>
            <person name="Ng V."/>
            <person name="Clum A."/>
            <person name="Steindorff A."/>
            <person name="Ohm R.A."/>
            <person name="Martin F."/>
            <person name="Silar P."/>
            <person name="Natvig D.O."/>
            <person name="Lalanne C."/>
            <person name="Gautier V."/>
            <person name="Ament-Velasquez S.L."/>
            <person name="Kruys A."/>
            <person name="Hutchinson M.I."/>
            <person name="Powell A.J."/>
            <person name="Barry K."/>
            <person name="Miller A.N."/>
            <person name="Grigoriev I.V."/>
            <person name="Debuchy R."/>
            <person name="Gladieux P."/>
            <person name="Hiltunen Thoren M."/>
            <person name="Johannesson H."/>
        </authorList>
    </citation>
    <scope>NUCLEOTIDE SEQUENCE</scope>
    <source>
        <strain evidence="1">CBS 103.79</strain>
    </source>
</reference>
<dbReference type="Proteomes" id="UP001303889">
    <property type="component" value="Unassembled WGS sequence"/>
</dbReference>
<protein>
    <submittedName>
        <fullName evidence="1">Uncharacterized protein</fullName>
    </submittedName>
</protein>
<dbReference type="EMBL" id="MU855784">
    <property type="protein sequence ID" value="KAK3899439.1"/>
    <property type="molecule type" value="Genomic_DNA"/>
</dbReference>
<proteinExistence type="predicted"/>
<evidence type="ECO:0000313" key="1">
    <source>
        <dbReference type="EMBL" id="KAK3899439.1"/>
    </source>
</evidence>
<dbReference type="AlphaFoldDB" id="A0AAN6MFA5"/>
<organism evidence="1 2">
    <name type="scientific">Staphylotrichum tortipilum</name>
    <dbReference type="NCBI Taxonomy" id="2831512"/>
    <lineage>
        <taxon>Eukaryota</taxon>
        <taxon>Fungi</taxon>
        <taxon>Dikarya</taxon>
        <taxon>Ascomycota</taxon>
        <taxon>Pezizomycotina</taxon>
        <taxon>Sordariomycetes</taxon>
        <taxon>Sordariomycetidae</taxon>
        <taxon>Sordariales</taxon>
        <taxon>Chaetomiaceae</taxon>
        <taxon>Staphylotrichum</taxon>
    </lineage>
</organism>
<comment type="caution">
    <text evidence="1">The sequence shown here is derived from an EMBL/GenBank/DDBJ whole genome shotgun (WGS) entry which is preliminary data.</text>
</comment>
<reference evidence="1" key="2">
    <citation type="submission" date="2023-05" db="EMBL/GenBank/DDBJ databases">
        <authorList>
            <consortium name="Lawrence Berkeley National Laboratory"/>
            <person name="Steindorff A."/>
            <person name="Hensen N."/>
            <person name="Bonometti L."/>
            <person name="Westerberg I."/>
            <person name="Brannstrom I.O."/>
            <person name="Guillou S."/>
            <person name="Cros-Aarteil S."/>
            <person name="Calhoun S."/>
            <person name="Haridas S."/>
            <person name="Kuo A."/>
            <person name="Mondo S."/>
            <person name="Pangilinan J."/>
            <person name="Riley R."/>
            <person name="Labutti K."/>
            <person name="Andreopoulos B."/>
            <person name="Lipzen A."/>
            <person name="Chen C."/>
            <person name="Yanf M."/>
            <person name="Daum C."/>
            <person name="Ng V."/>
            <person name="Clum A."/>
            <person name="Ohm R."/>
            <person name="Martin F."/>
            <person name="Silar P."/>
            <person name="Natvig D."/>
            <person name="Lalanne C."/>
            <person name="Gautier V."/>
            <person name="Ament-Velasquez S.L."/>
            <person name="Kruys A."/>
            <person name="Hutchinson M.I."/>
            <person name="Powell A.J."/>
            <person name="Barry K."/>
            <person name="Miller A.N."/>
            <person name="Grigoriev I.V."/>
            <person name="Debuchy R."/>
            <person name="Gladieux P."/>
            <person name="Thoren M.H."/>
            <person name="Johannesson H."/>
        </authorList>
    </citation>
    <scope>NUCLEOTIDE SEQUENCE</scope>
    <source>
        <strain evidence="1">CBS 103.79</strain>
    </source>
</reference>
<gene>
    <name evidence="1" type="ORF">C8A05DRAFT_36936</name>
</gene>
<accession>A0AAN6MFA5</accession>
<keyword evidence="2" id="KW-1185">Reference proteome</keyword>
<sequence>MGLTTILRGFKIPVAVLGRFLEANGVKPTFGYAPIYDLLPLPGADRPALDPGSAFLHSRVGGADNQTRIFIPNRQGTRLRGVRLRHGTLPAQD</sequence>